<evidence type="ECO:0000256" key="2">
    <source>
        <dbReference type="SAM" id="Phobius"/>
    </source>
</evidence>
<dbReference type="GeneTree" id="ENSGT00940000165364"/>
<dbReference type="Proteomes" id="UP000005226">
    <property type="component" value="Chromosome 7"/>
</dbReference>
<keyword evidence="2" id="KW-0812">Transmembrane</keyword>
<feature type="transmembrane region" description="Helical" evidence="2">
    <location>
        <begin position="102"/>
        <end position="125"/>
    </location>
</feature>
<dbReference type="InterPro" id="IPR007110">
    <property type="entry name" value="Ig-like_dom"/>
</dbReference>
<feature type="domain" description="Ig-like" evidence="3">
    <location>
        <begin position="132"/>
        <end position="216"/>
    </location>
</feature>
<dbReference type="InterPro" id="IPR013106">
    <property type="entry name" value="Ig_V-set"/>
</dbReference>
<dbReference type="Gene3D" id="2.60.40.10">
    <property type="entry name" value="Immunoglobulins"/>
    <property type="match status" value="2"/>
</dbReference>
<dbReference type="Pfam" id="PF07686">
    <property type="entry name" value="V-set"/>
    <property type="match status" value="1"/>
</dbReference>
<keyword evidence="5" id="KW-1185">Reference proteome</keyword>
<feature type="region of interest" description="Disordered" evidence="1">
    <location>
        <begin position="1"/>
        <end position="26"/>
    </location>
</feature>
<dbReference type="InterPro" id="IPR036179">
    <property type="entry name" value="Ig-like_dom_sf"/>
</dbReference>
<keyword evidence="2" id="KW-1133">Transmembrane helix</keyword>
<dbReference type="InterPro" id="IPR052659">
    <property type="entry name" value="Nectin/PVR"/>
</dbReference>
<evidence type="ECO:0000256" key="1">
    <source>
        <dbReference type="SAM" id="MobiDB-lite"/>
    </source>
</evidence>
<reference evidence="4" key="2">
    <citation type="submission" date="2025-08" db="UniProtKB">
        <authorList>
            <consortium name="Ensembl"/>
        </authorList>
    </citation>
    <scope>IDENTIFICATION</scope>
</reference>
<dbReference type="AlphaFoldDB" id="H2U4A8"/>
<dbReference type="Ensembl" id="ENSTRUT00000031893.3">
    <property type="protein sequence ID" value="ENSTRUP00000031770.3"/>
    <property type="gene ID" value="ENSTRUG00000029247.1"/>
</dbReference>
<protein>
    <recommendedName>
        <fullName evidence="3">Ig-like domain-containing protein</fullName>
    </recommendedName>
</protein>
<accession>H2U4A8</accession>
<reference evidence="4 5" key="1">
    <citation type="journal article" date="2011" name="Genome Biol. Evol.">
        <title>Integration of the genetic map and genome assembly of fugu facilitates insights into distinct features of genome evolution in teleosts and mammals.</title>
        <authorList>
            <person name="Kai W."/>
            <person name="Kikuchi K."/>
            <person name="Tohari S."/>
            <person name="Chew A.K."/>
            <person name="Tay A."/>
            <person name="Fujiwara A."/>
            <person name="Hosoya S."/>
            <person name="Suetake H."/>
            <person name="Naruse K."/>
            <person name="Brenner S."/>
            <person name="Suzuki Y."/>
            <person name="Venkatesh B."/>
        </authorList>
    </citation>
    <scope>NUCLEOTIDE SEQUENCE [LARGE SCALE GENOMIC DNA]</scope>
</reference>
<dbReference type="InterPro" id="IPR013783">
    <property type="entry name" value="Ig-like_fold"/>
</dbReference>
<sequence length="221" mass="24427">PEVLSYPWPDGQPAARVSFTPSPPNLNSPSIQITDVRMSDEGKYICEYATYPSGNEQGITYLPQNSASIVTVKWVTTANGNDTTVEYHMIPKPEDTGKDISCVYFLAVNTLNVFLVVILFIAIFVCRSDRCPRVTIVGYDNNWYLGRTNVVLTCQATANPIPLSVDWKTMSGELPDTVVITGNELKVLKVDEAVNTTFVCEVRNRIGTSKDQVTVLVRGEL</sequence>
<reference evidence="4" key="3">
    <citation type="submission" date="2025-09" db="UniProtKB">
        <authorList>
            <consortium name="Ensembl"/>
        </authorList>
    </citation>
    <scope>IDENTIFICATION</scope>
</reference>
<name>H2U4A8_TAKRU</name>
<dbReference type="SUPFAM" id="SSF48726">
    <property type="entry name" value="Immunoglobulin"/>
    <property type="match status" value="2"/>
</dbReference>
<dbReference type="PANTHER" id="PTHR47387">
    <property type="entry name" value="NECTIN-2"/>
    <property type="match status" value="1"/>
</dbReference>
<dbReference type="InParanoid" id="H2U4A8"/>
<proteinExistence type="predicted"/>
<keyword evidence="2" id="KW-0472">Membrane</keyword>
<dbReference type="OMA" id="CEVENKH"/>
<dbReference type="eggNOG" id="ENOG502QWSY">
    <property type="taxonomic scope" value="Eukaryota"/>
</dbReference>
<evidence type="ECO:0000313" key="4">
    <source>
        <dbReference type="Ensembl" id="ENSTRUP00000031770.3"/>
    </source>
</evidence>
<evidence type="ECO:0000259" key="3">
    <source>
        <dbReference type="PROSITE" id="PS50835"/>
    </source>
</evidence>
<dbReference type="PROSITE" id="PS50835">
    <property type="entry name" value="IG_LIKE"/>
    <property type="match status" value="1"/>
</dbReference>
<dbReference type="PANTHER" id="PTHR47387:SF1">
    <property type="entry name" value="NECTIN-2"/>
    <property type="match status" value="1"/>
</dbReference>
<organism evidence="4 5">
    <name type="scientific">Takifugu rubripes</name>
    <name type="common">Japanese pufferfish</name>
    <name type="synonym">Fugu rubripes</name>
    <dbReference type="NCBI Taxonomy" id="31033"/>
    <lineage>
        <taxon>Eukaryota</taxon>
        <taxon>Metazoa</taxon>
        <taxon>Chordata</taxon>
        <taxon>Craniata</taxon>
        <taxon>Vertebrata</taxon>
        <taxon>Euteleostomi</taxon>
        <taxon>Actinopterygii</taxon>
        <taxon>Neopterygii</taxon>
        <taxon>Teleostei</taxon>
        <taxon>Neoteleostei</taxon>
        <taxon>Acanthomorphata</taxon>
        <taxon>Eupercaria</taxon>
        <taxon>Tetraodontiformes</taxon>
        <taxon>Tetradontoidea</taxon>
        <taxon>Tetraodontidae</taxon>
        <taxon>Takifugu</taxon>
    </lineage>
</organism>
<evidence type="ECO:0000313" key="5">
    <source>
        <dbReference type="Proteomes" id="UP000005226"/>
    </source>
</evidence>